<sequence length="139" mass="14803">MRRRLHEIRRTPDMTLKPSLALAALSLAIATSALAGAAIQTGDTAKGAVLTDGNGLSLYTFDKDTPAVSNCYDDCAAKWPPLEAANTARPQGAFGIVLRADGSRQWTHKGMPLYTWVKDAKAGDITGDGVKGVWHLARP</sequence>
<organism evidence="2">
    <name type="scientific">Ruegeria sp. PrR005</name>
    <dbReference type="NCBI Taxonomy" id="2706882"/>
    <lineage>
        <taxon>Bacteria</taxon>
        <taxon>Pseudomonadati</taxon>
        <taxon>Pseudomonadota</taxon>
        <taxon>Alphaproteobacteria</taxon>
        <taxon>Rhodobacterales</taxon>
        <taxon>Roseobacteraceae</taxon>
        <taxon>Ruegeria</taxon>
    </lineage>
</organism>
<feature type="signal peptide" evidence="1">
    <location>
        <begin position="1"/>
        <end position="37"/>
    </location>
</feature>
<dbReference type="InterPro" id="IPR014558">
    <property type="entry name" value="UCP029720"/>
</dbReference>
<protein>
    <recommendedName>
        <fullName evidence="3">Lipoprotein with Yx(FWY)xxD motif</fullName>
    </recommendedName>
</protein>
<evidence type="ECO:0000313" key="2">
    <source>
        <dbReference type="EMBL" id="NDW44941.1"/>
    </source>
</evidence>
<dbReference type="EMBL" id="JAAGOX010000011">
    <property type="protein sequence ID" value="NDW44941.1"/>
    <property type="molecule type" value="Genomic_DNA"/>
</dbReference>
<proteinExistence type="predicted"/>
<evidence type="ECO:0008006" key="3">
    <source>
        <dbReference type="Google" id="ProtNLM"/>
    </source>
</evidence>
<dbReference type="Pfam" id="PF03640">
    <property type="entry name" value="Lipoprotein_15"/>
    <property type="match status" value="2"/>
</dbReference>
<name>A0A6B2NLF5_9RHOB</name>
<comment type="caution">
    <text evidence="2">The sequence shown here is derived from an EMBL/GenBank/DDBJ whole genome shotgun (WGS) entry which is preliminary data.</text>
</comment>
<dbReference type="AlphaFoldDB" id="A0A6B2NLF5"/>
<keyword evidence="1" id="KW-0732">Signal</keyword>
<reference evidence="2" key="1">
    <citation type="submission" date="2020-02" db="EMBL/GenBank/DDBJ databases">
        <title>Delineation of the pyrene-degrading pathway in Roseobacter clade bacteria by genomic analysis.</title>
        <authorList>
            <person name="Zhou H."/>
            <person name="Wang H."/>
        </authorList>
    </citation>
    <scope>NUCLEOTIDE SEQUENCE</scope>
    <source>
        <strain evidence="2">PrR005</strain>
    </source>
</reference>
<dbReference type="InterPro" id="IPR005297">
    <property type="entry name" value="Lipoprotein_repeat"/>
</dbReference>
<accession>A0A6B2NLF5</accession>
<dbReference type="PANTHER" id="PTHR39335:SF1">
    <property type="entry name" value="BLL4220 PROTEIN"/>
    <property type="match status" value="1"/>
</dbReference>
<dbReference type="PANTHER" id="PTHR39335">
    <property type="entry name" value="BLL4220 PROTEIN"/>
    <property type="match status" value="1"/>
</dbReference>
<dbReference type="PIRSF" id="PIRSF029720">
    <property type="entry name" value="UCP029720"/>
    <property type="match status" value="1"/>
</dbReference>
<evidence type="ECO:0000256" key="1">
    <source>
        <dbReference type="SAM" id="SignalP"/>
    </source>
</evidence>
<dbReference type="GO" id="GO:0043448">
    <property type="term" value="P:alkane catabolic process"/>
    <property type="evidence" value="ECO:0007669"/>
    <property type="project" value="TreeGrafter"/>
</dbReference>
<feature type="chain" id="PRO_5025462690" description="Lipoprotein with Yx(FWY)xxD motif" evidence="1">
    <location>
        <begin position="38"/>
        <end position="139"/>
    </location>
</feature>
<gene>
    <name evidence="2" type="ORF">G0P99_08220</name>
</gene>